<protein>
    <submittedName>
        <fullName evidence="2">Uncharacterized protein</fullName>
    </submittedName>
</protein>
<evidence type="ECO:0000313" key="2">
    <source>
        <dbReference type="EMBL" id="MPM78567.1"/>
    </source>
</evidence>
<reference evidence="2" key="1">
    <citation type="submission" date="2019-08" db="EMBL/GenBank/DDBJ databases">
        <authorList>
            <person name="Kucharzyk K."/>
            <person name="Murdoch R.W."/>
            <person name="Higgins S."/>
            <person name="Loffler F."/>
        </authorList>
    </citation>
    <scope>NUCLEOTIDE SEQUENCE</scope>
</reference>
<feature type="compositionally biased region" description="Polar residues" evidence="1">
    <location>
        <begin position="20"/>
        <end position="29"/>
    </location>
</feature>
<dbReference type="EMBL" id="VSSQ01028734">
    <property type="protein sequence ID" value="MPM78567.1"/>
    <property type="molecule type" value="Genomic_DNA"/>
</dbReference>
<sequence>MLQSLLEAGILRKAGGLRPHQQQLIQSDGSAAAARGKQQPRPDGADGGTVGHVVEGHPVAEAHRAA</sequence>
<accession>A0A645CNS5</accession>
<feature type="region of interest" description="Disordered" evidence="1">
    <location>
        <begin position="16"/>
        <end position="66"/>
    </location>
</feature>
<evidence type="ECO:0000256" key="1">
    <source>
        <dbReference type="SAM" id="MobiDB-lite"/>
    </source>
</evidence>
<feature type="compositionally biased region" description="Basic and acidic residues" evidence="1">
    <location>
        <begin position="54"/>
        <end position="66"/>
    </location>
</feature>
<name>A0A645CNS5_9ZZZZ</name>
<comment type="caution">
    <text evidence="2">The sequence shown here is derived from an EMBL/GenBank/DDBJ whole genome shotgun (WGS) entry which is preliminary data.</text>
</comment>
<proteinExistence type="predicted"/>
<dbReference type="AlphaFoldDB" id="A0A645CNS5"/>
<organism evidence="2">
    <name type="scientific">bioreactor metagenome</name>
    <dbReference type="NCBI Taxonomy" id="1076179"/>
    <lineage>
        <taxon>unclassified sequences</taxon>
        <taxon>metagenomes</taxon>
        <taxon>ecological metagenomes</taxon>
    </lineage>
</organism>
<gene>
    <name evidence="2" type="ORF">SDC9_125578</name>
</gene>